<reference evidence="2" key="1">
    <citation type="submission" date="2022-06" db="EMBL/GenBank/DDBJ databases">
        <authorList>
            <consortium name="SYNGENTA / RWTH Aachen University"/>
        </authorList>
    </citation>
    <scope>NUCLEOTIDE SEQUENCE</scope>
</reference>
<name>A0AAV0AZ56_PHAPC</name>
<feature type="non-terminal residue" evidence="2">
    <location>
        <position position="1"/>
    </location>
</feature>
<organism evidence="2 3">
    <name type="scientific">Phakopsora pachyrhizi</name>
    <name type="common">Asian soybean rust disease fungus</name>
    <dbReference type="NCBI Taxonomy" id="170000"/>
    <lineage>
        <taxon>Eukaryota</taxon>
        <taxon>Fungi</taxon>
        <taxon>Dikarya</taxon>
        <taxon>Basidiomycota</taxon>
        <taxon>Pucciniomycotina</taxon>
        <taxon>Pucciniomycetes</taxon>
        <taxon>Pucciniales</taxon>
        <taxon>Phakopsoraceae</taxon>
        <taxon>Phakopsora</taxon>
    </lineage>
</organism>
<feature type="compositionally biased region" description="Basic and acidic residues" evidence="1">
    <location>
        <begin position="38"/>
        <end position="49"/>
    </location>
</feature>
<sequence length="287" mass="32894">MDVGSGSLEQQMPSFPENDMFNGEGWDEKKPVASLLEPESRARLDEKKPVASLLEPESRLNWFNSQTQKKETESQMTYGPVQSLSKDSQYKHKRNYLDQPLSPTLEREKILNPVIGKNKHIKVGSRASYQQIPSLPDIHPFYNADLGKKKFFDSSLEPKTRLSWFNSQNQQKETDTKTSYQTEQILAKDDKKKDIGHYGETTISTLSELQNRFSQFNGKNQHVKLEKGSFGQQISSFSNNYLFNGSGRNKKQLSNLPLESRLDVISEHNQNIESGSNTFNKRKSFFS</sequence>
<feature type="compositionally biased region" description="Polar residues" evidence="1">
    <location>
        <begin position="74"/>
        <end position="87"/>
    </location>
</feature>
<gene>
    <name evidence="2" type="ORF">PPACK8108_LOCUS9810</name>
</gene>
<proteinExistence type="predicted"/>
<feature type="region of interest" description="Disordered" evidence="1">
    <location>
        <begin position="1"/>
        <end position="50"/>
    </location>
</feature>
<feature type="non-terminal residue" evidence="2">
    <location>
        <position position="287"/>
    </location>
</feature>
<dbReference type="Proteomes" id="UP001153365">
    <property type="component" value="Unassembled WGS sequence"/>
</dbReference>
<evidence type="ECO:0000313" key="3">
    <source>
        <dbReference type="Proteomes" id="UP001153365"/>
    </source>
</evidence>
<evidence type="ECO:0000256" key="1">
    <source>
        <dbReference type="SAM" id="MobiDB-lite"/>
    </source>
</evidence>
<comment type="caution">
    <text evidence="2">The sequence shown here is derived from an EMBL/GenBank/DDBJ whole genome shotgun (WGS) entry which is preliminary data.</text>
</comment>
<dbReference type="AlphaFoldDB" id="A0AAV0AZ56"/>
<keyword evidence="3" id="KW-1185">Reference proteome</keyword>
<accession>A0AAV0AZ56</accession>
<evidence type="ECO:0000313" key="2">
    <source>
        <dbReference type="EMBL" id="CAH7674876.1"/>
    </source>
</evidence>
<protein>
    <submittedName>
        <fullName evidence="2">Uncharacterized protein</fullName>
    </submittedName>
</protein>
<dbReference type="EMBL" id="CALTRL010002153">
    <property type="protein sequence ID" value="CAH7674876.1"/>
    <property type="molecule type" value="Genomic_DNA"/>
</dbReference>
<feature type="region of interest" description="Disordered" evidence="1">
    <location>
        <begin position="62"/>
        <end position="91"/>
    </location>
</feature>